<keyword evidence="2" id="KW-1133">Transmembrane helix</keyword>
<dbReference type="RefSeq" id="WP_266598903.1">
    <property type="nucleotide sequence ID" value="NZ_JAPHNL010000101.1"/>
</dbReference>
<keyword evidence="2" id="KW-0472">Membrane</keyword>
<gene>
    <name evidence="3" type="ORF">OFY01_11455</name>
</gene>
<reference evidence="3" key="1">
    <citation type="submission" date="2022-10" db="EMBL/GenBank/DDBJ databases">
        <title>Streptomyces beihaiensis sp. nov., a chitin degrading actinobacterium, isolated from shrimp pond soil.</title>
        <authorList>
            <person name="Xie J."/>
            <person name="Shen N."/>
        </authorList>
    </citation>
    <scope>NUCLEOTIDE SEQUENCE</scope>
    <source>
        <strain evidence="3">GXMU-J5</strain>
    </source>
</reference>
<keyword evidence="2" id="KW-0812">Transmembrane</keyword>
<keyword evidence="4" id="KW-1185">Reference proteome</keyword>
<feature type="compositionally biased region" description="Polar residues" evidence="1">
    <location>
        <begin position="10"/>
        <end position="19"/>
    </location>
</feature>
<dbReference type="EMBL" id="JAPHNL010000101">
    <property type="protein sequence ID" value="MCX3060361.1"/>
    <property type="molecule type" value="Genomic_DNA"/>
</dbReference>
<name>A0ABT3TV35_9ACTN</name>
<sequence>MSFGQGGPQWGQNDNQWGAGNSGGTPDWGALAEASEARARKKRWMMIGGAIVATLAVGAVVAWGIVSANGNNQAGDKPADQLPSTANIPSGARTTAPSFAETTPPPPLDPNDFIDSAAKDKAPLTANTLFPGKTLTVGGRVYKKGATASTKNCASVALKGVVGLLRKHHCTQVIRATYYKGTDAVTVGVTVYDTKAQATKVRDEYDNGSVLSLPGDGVPTFCRTTVCRITVNSWGRYAYFTNGGHTDGKNATKKDTALFTLGNDLNEFVFEQIKRRGELQASAAADAG</sequence>
<organism evidence="3 4">
    <name type="scientific">Streptomyces beihaiensis</name>
    <dbReference type="NCBI Taxonomy" id="2984495"/>
    <lineage>
        <taxon>Bacteria</taxon>
        <taxon>Bacillati</taxon>
        <taxon>Actinomycetota</taxon>
        <taxon>Actinomycetes</taxon>
        <taxon>Kitasatosporales</taxon>
        <taxon>Streptomycetaceae</taxon>
        <taxon>Streptomyces</taxon>
    </lineage>
</organism>
<feature type="compositionally biased region" description="Polar residues" evidence="1">
    <location>
        <begin position="82"/>
        <end position="101"/>
    </location>
</feature>
<feature type="transmembrane region" description="Helical" evidence="2">
    <location>
        <begin position="44"/>
        <end position="66"/>
    </location>
</feature>
<protein>
    <submittedName>
        <fullName evidence="3">Uncharacterized protein</fullName>
    </submittedName>
</protein>
<evidence type="ECO:0000313" key="3">
    <source>
        <dbReference type="EMBL" id="MCX3060361.1"/>
    </source>
</evidence>
<evidence type="ECO:0000256" key="1">
    <source>
        <dbReference type="SAM" id="MobiDB-lite"/>
    </source>
</evidence>
<feature type="region of interest" description="Disordered" evidence="1">
    <location>
        <begin position="1"/>
        <end position="29"/>
    </location>
</feature>
<proteinExistence type="predicted"/>
<evidence type="ECO:0000313" key="4">
    <source>
        <dbReference type="Proteomes" id="UP001163064"/>
    </source>
</evidence>
<comment type="caution">
    <text evidence="3">The sequence shown here is derived from an EMBL/GenBank/DDBJ whole genome shotgun (WGS) entry which is preliminary data.</text>
</comment>
<accession>A0ABT3TV35</accession>
<dbReference type="Proteomes" id="UP001163064">
    <property type="component" value="Unassembled WGS sequence"/>
</dbReference>
<evidence type="ECO:0000256" key="2">
    <source>
        <dbReference type="SAM" id="Phobius"/>
    </source>
</evidence>
<feature type="region of interest" description="Disordered" evidence="1">
    <location>
        <begin position="72"/>
        <end position="108"/>
    </location>
</feature>